<sequence>MTPGRVSGYLLGLHSANHNPAPGSPILIKVVEKLAILI</sequence>
<organism evidence="1 2">
    <name type="scientific">Rhizobium binae</name>
    <dbReference type="NCBI Taxonomy" id="1138190"/>
    <lineage>
        <taxon>Bacteria</taxon>
        <taxon>Pseudomonadati</taxon>
        <taxon>Pseudomonadota</taxon>
        <taxon>Alphaproteobacteria</taxon>
        <taxon>Hyphomicrobiales</taxon>
        <taxon>Rhizobiaceae</taxon>
        <taxon>Rhizobium/Agrobacterium group</taxon>
        <taxon>Rhizobium</taxon>
    </lineage>
</organism>
<comment type="caution">
    <text evidence="1">The sequence shown here is derived from an EMBL/GenBank/DDBJ whole genome shotgun (WGS) entry which is preliminary data.</text>
</comment>
<name>A0ABV2MHM9_9HYPH</name>
<evidence type="ECO:0000313" key="1">
    <source>
        <dbReference type="EMBL" id="MET3755976.1"/>
    </source>
</evidence>
<keyword evidence="2" id="KW-1185">Reference proteome</keyword>
<reference evidence="1 2" key="1">
    <citation type="submission" date="2024-06" db="EMBL/GenBank/DDBJ databases">
        <title>Genomic Encyclopedia of Type Strains, Phase IV (KMG-IV): sequencing the most valuable type-strain genomes for metagenomic binning, comparative biology and taxonomic classification.</title>
        <authorList>
            <person name="Goeker M."/>
        </authorList>
    </citation>
    <scope>NUCLEOTIDE SEQUENCE [LARGE SCALE GENOMIC DNA]</scope>
    <source>
        <strain evidence="1 2">DSM 29288</strain>
    </source>
</reference>
<gene>
    <name evidence="1" type="ORF">ABID08_003347</name>
</gene>
<evidence type="ECO:0000313" key="2">
    <source>
        <dbReference type="Proteomes" id="UP001549077"/>
    </source>
</evidence>
<dbReference type="EMBL" id="JBEPMY010000008">
    <property type="protein sequence ID" value="MET3755976.1"/>
    <property type="molecule type" value="Genomic_DNA"/>
</dbReference>
<accession>A0ABV2MHM9</accession>
<protein>
    <submittedName>
        <fullName evidence="1">Uncharacterized protein</fullName>
    </submittedName>
</protein>
<proteinExistence type="predicted"/>
<dbReference type="Proteomes" id="UP001549077">
    <property type="component" value="Unassembled WGS sequence"/>
</dbReference>